<keyword evidence="4" id="KW-0472">Membrane</keyword>
<dbReference type="GO" id="GO:0004888">
    <property type="term" value="F:transmembrane signaling receptor activity"/>
    <property type="evidence" value="ECO:0007669"/>
    <property type="project" value="InterPro"/>
</dbReference>
<keyword evidence="8" id="KW-1185">Reference proteome</keyword>
<evidence type="ECO:0000256" key="3">
    <source>
        <dbReference type="PROSITE-ProRule" id="PRU00284"/>
    </source>
</evidence>
<gene>
    <name evidence="7" type="ORF">P24_17877</name>
</gene>
<evidence type="ECO:0000313" key="7">
    <source>
        <dbReference type="EMBL" id="EKE68124.1"/>
    </source>
</evidence>
<dbReference type="AlphaFoldDB" id="K2JBZ6"/>
<proteinExistence type="inferred from homology"/>
<accession>K2JBZ6</accession>
<keyword evidence="4" id="KW-0812">Transmembrane</keyword>
<evidence type="ECO:0000256" key="1">
    <source>
        <dbReference type="ARBA" id="ARBA00023224"/>
    </source>
</evidence>
<organism evidence="7 8">
    <name type="scientific">Oceanibaculum indicum P24</name>
    <dbReference type="NCBI Taxonomy" id="1207063"/>
    <lineage>
        <taxon>Bacteria</taxon>
        <taxon>Pseudomonadati</taxon>
        <taxon>Pseudomonadota</taxon>
        <taxon>Alphaproteobacteria</taxon>
        <taxon>Rhodospirillales</taxon>
        <taxon>Oceanibaculaceae</taxon>
        <taxon>Oceanibaculum</taxon>
    </lineage>
</organism>
<evidence type="ECO:0000259" key="5">
    <source>
        <dbReference type="PROSITE" id="PS50111"/>
    </source>
</evidence>
<dbReference type="PANTHER" id="PTHR32089">
    <property type="entry name" value="METHYL-ACCEPTING CHEMOTAXIS PROTEIN MCPB"/>
    <property type="match status" value="1"/>
</dbReference>
<feature type="domain" description="HAMP" evidence="6">
    <location>
        <begin position="55"/>
        <end position="108"/>
    </location>
</feature>
<name>K2JBZ6_9PROT</name>
<evidence type="ECO:0000256" key="2">
    <source>
        <dbReference type="ARBA" id="ARBA00029447"/>
    </source>
</evidence>
<dbReference type="InterPro" id="IPR004090">
    <property type="entry name" value="Chemotax_Me-accpt_rcpt"/>
</dbReference>
<dbReference type="PRINTS" id="PR00260">
    <property type="entry name" value="CHEMTRNSDUCR"/>
</dbReference>
<dbReference type="InterPro" id="IPR004089">
    <property type="entry name" value="MCPsignal_dom"/>
</dbReference>
<dbReference type="PANTHER" id="PTHR32089:SF112">
    <property type="entry name" value="LYSOZYME-LIKE PROTEIN-RELATED"/>
    <property type="match status" value="1"/>
</dbReference>
<dbReference type="Proteomes" id="UP000006746">
    <property type="component" value="Unassembled WGS sequence"/>
</dbReference>
<dbReference type="Gene3D" id="1.10.287.950">
    <property type="entry name" value="Methyl-accepting chemotaxis protein"/>
    <property type="match status" value="1"/>
</dbReference>
<dbReference type="InterPro" id="IPR003660">
    <property type="entry name" value="HAMP_dom"/>
</dbReference>
<keyword evidence="4" id="KW-1133">Transmembrane helix</keyword>
<dbReference type="Pfam" id="PF00672">
    <property type="entry name" value="HAMP"/>
    <property type="match status" value="1"/>
</dbReference>
<sequence>MTNSFSPSSASLIALLAVPLAGAAAILAGLSGAWPQAALSAATALLALLSAAAIRLSTRRLGEMIAVCQRVRDGDFEARLLHVPARGEIGQLMHAINNLIDVTDAFVREAGASMEHVRDNKYYRKIAVRGLKGQFRQQAETINAATESIRTRIGAFTKVAAAFESKLRSVVDTVADTATGLSSTSAQLAAAAGDTSERATAVAAAAEEASVNVQTIASAAEELASSSAEIGRSARETAAISGRAAGEAERAGSTVSSLAKAAEEVGEVSALIGDIAAQTNLLALNATIEAARAGEVGKGFAVVASEVKNLATQTAKATEDIARRIEEIQSTSGQAVTGMQAVATIIEELSQMASVVLNAVEQQDQATAEIARSVQEASSGTHDVSENVVKVSAAAREAGDVARHSRDSATLLSEQSAGLKREIDGFFEELQRVV</sequence>
<dbReference type="SMART" id="SM00283">
    <property type="entry name" value="MA"/>
    <property type="match status" value="1"/>
</dbReference>
<dbReference type="STRING" id="1207063.P24_17877"/>
<dbReference type="Gene3D" id="6.10.340.10">
    <property type="match status" value="1"/>
</dbReference>
<dbReference type="SMART" id="SM00304">
    <property type="entry name" value="HAMP"/>
    <property type="match status" value="1"/>
</dbReference>
<keyword evidence="1 3" id="KW-0807">Transducer</keyword>
<reference evidence="7 8" key="1">
    <citation type="journal article" date="2012" name="J. Bacteriol.">
        <title>Genome Sequence of Oceanibaculum indicum Type Strain P24.</title>
        <authorList>
            <person name="Lai Q."/>
            <person name="Shao Z."/>
        </authorList>
    </citation>
    <scope>NUCLEOTIDE SEQUENCE [LARGE SCALE GENOMIC DNA]</scope>
    <source>
        <strain evidence="7 8">P24</strain>
    </source>
</reference>
<evidence type="ECO:0000259" key="6">
    <source>
        <dbReference type="PROSITE" id="PS50885"/>
    </source>
</evidence>
<feature type="domain" description="Methyl-accepting transducer" evidence="5">
    <location>
        <begin position="177"/>
        <end position="399"/>
    </location>
</feature>
<feature type="transmembrane region" description="Helical" evidence="4">
    <location>
        <begin position="33"/>
        <end position="54"/>
    </location>
</feature>
<evidence type="ECO:0000313" key="8">
    <source>
        <dbReference type="Proteomes" id="UP000006746"/>
    </source>
</evidence>
<dbReference type="PROSITE" id="PS50111">
    <property type="entry name" value="CHEMOTAXIS_TRANSDUC_2"/>
    <property type="match status" value="1"/>
</dbReference>
<dbReference type="GO" id="GO:0007165">
    <property type="term" value="P:signal transduction"/>
    <property type="evidence" value="ECO:0007669"/>
    <property type="project" value="UniProtKB-KW"/>
</dbReference>
<dbReference type="PROSITE" id="PS50885">
    <property type="entry name" value="HAMP"/>
    <property type="match status" value="1"/>
</dbReference>
<dbReference type="SUPFAM" id="SSF58104">
    <property type="entry name" value="Methyl-accepting chemotaxis protein (MCP) signaling domain"/>
    <property type="match status" value="1"/>
</dbReference>
<comment type="caution">
    <text evidence="7">The sequence shown here is derived from an EMBL/GenBank/DDBJ whole genome shotgun (WGS) entry which is preliminary data.</text>
</comment>
<dbReference type="GO" id="GO:0016020">
    <property type="term" value="C:membrane"/>
    <property type="evidence" value="ECO:0007669"/>
    <property type="project" value="InterPro"/>
</dbReference>
<comment type="similarity">
    <text evidence="2">Belongs to the methyl-accepting chemotaxis (MCP) protein family.</text>
</comment>
<protein>
    <submittedName>
        <fullName evidence="7">Methyl accepting chemotaxis protein</fullName>
    </submittedName>
</protein>
<dbReference type="RefSeq" id="WP_008946175.1">
    <property type="nucleotide sequence ID" value="NZ_AMRL01000039.1"/>
</dbReference>
<dbReference type="eggNOG" id="COG0840">
    <property type="taxonomic scope" value="Bacteria"/>
</dbReference>
<dbReference type="PATRIC" id="fig|1207063.3.peg.3589"/>
<dbReference type="EMBL" id="AMRL01000039">
    <property type="protein sequence ID" value="EKE68124.1"/>
    <property type="molecule type" value="Genomic_DNA"/>
</dbReference>
<evidence type="ECO:0000256" key="4">
    <source>
        <dbReference type="SAM" id="Phobius"/>
    </source>
</evidence>
<dbReference type="GO" id="GO:0006935">
    <property type="term" value="P:chemotaxis"/>
    <property type="evidence" value="ECO:0007669"/>
    <property type="project" value="InterPro"/>
</dbReference>
<dbReference type="Pfam" id="PF00015">
    <property type="entry name" value="MCPsignal"/>
    <property type="match status" value="1"/>
</dbReference>
<dbReference type="CDD" id="cd06225">
    <property type="entry name" value="HAMP"/>
    <property type="match status" value="1"/>
</dbReference>